<reference evidence="2 3" key="1">
    <citation type="submission" date="2022-12" db="EMBL/GenBank/DDBJ databases">
        <title>Chromosome-level genome assembly of true bugs.</title>
        <authorList>
            <person name="Ma L."/>
            <person name="Li H."/>
        </authorList>
    </citation>
    <scope>NUCLEOTIDE SEQUENCE [LARGE SCALE GENOMIC DNA]</scope>
    <source>
        <strain evidence="2">Lab_2022b</strain>
    </source>
</reference>
<gene>
    <name evidence="2" type="ORF">O3M35_013321</name>
</gene>
<protein>
    <submittedName>
        <fullName evidence="2">Uncharacterized protein</fullName>
    </submittedName>
</protein>
<dbReference type="PANTHER" id="PTHR31432">
    <property type="entry name" value="INTRAFLAGELLAR TRANSPORT PROTEIN 74 HOMOLOG"/>
    <property type="match status" value="1"/>
</dbReference>
<dbReference type="SUPFAM" id="SSF82185">
    <property type="entry name" value="Histone H3 K4-specific methyltransferase SET7/9 N-terminal domain"/>
    <property type="match status" value="1"/>
</dbReference>
<keyword evidence="3" id="KW-1185">Reference proteome</keyword>
<sequence>MMFSNGDVYNGEWRKGLPHGYGVYSNFAMRIEVFGGTLNPMGTLSGGLRPGTNMMMRPGSQMRPGSTRMQAVGVGGSLQQPIAVTAAAPIAREGMRAASRSGLGTSAGPGRQVGDRSYYIGLLRPKNTELTT</sequence>
<dbReference type="Pfam" id="PF02493">
    <property type="entry name" value="MORN"/>
    <property type="match status" value="1"/>
</dbReference>
<dbReference type="GO" id="GO:0048487">
    <property type="term" value="F:beta-tubulin binding"/>
    <property type="evidence" value="ECO:0007669"/>
    <property type="project" value="InterPro"/>
</dbReference>
<name>A0AAW1CF61_9HEMI</name>
<organism evidence="2 3">
    <name type="scientific">Rhynocoris fuscipes</name>
    <dbReference type="NCBI Taxonomy" id="488301"/>
    <lineage>
        <taxon>Eukaryota</taxon>
        <taxon>Metazoa</taxon>
        <taxon>Ecdysozoa</taxon>
        <taxon>Arthropoda</taxon>
        <taxon>Hexapoda</taxon>
        <taxon>Insecta</taxon>
        <taxon>Pterygota</taxon>
        <taxon>Neoptera</taxon>
        <taxon>Paraneoptera</taxon>
        <taxon>Hemiptera</taxon>
        <taxon>Heteroptera</taxon>
        <taxon>Panheteroptera</taxon>
        <taxon>Cimicomorpha</taxon>
        <taxon>Reduviidae</taxon>
        <taxon>Harpactorinae</taxon>
        <taxon>Harpactorini</taxon>
        <taxon>Rhynocoris</taxon>
    </lineage>
</organism>
<evidence type="ECO:0000313" key="3">
    <source>
        <dbReference type="Proteomes" id="UP001461498"/>
    </source>
</evidence>
<dbReference type="EMBL" id="JAPXFL010000087">
    <property type="protein sequence ID" value="KAK9496370.1"/>
    <property type="molecule type" value="Genomic_DNA"/>
</dbReference>
<comment type="caution">
    <text evidence="2">The sequence shown here is derived from an EMBL/GenBank/DDBJ whole genome shotgun (WGS) entry which is preliminary data.</text>
</comment>
<dbReference type="PANTHER" id="PTHR31432:SF0">
    <property type="entry name" value="INTRAFLAGELLAR TRANSPORT PROTEIN 74 HOMOLOG"/>
    <property type="match status" value="1"/>
</dbReference>
<dbReference type="InterPro" id="IPR029602">
    <property type="entry name" value="IFT74"/>
</dbReference>
<keyword evidence="1" id="KW-0677">Repeat</keyword>
<dbReference type="Proteomes" id="UP001461498">
    <property type="component" value="Unassembled WGS sequence"/>
</dbReference>
<dbReference type="GO" id="GO:0030992">
    <property type="term" value="C:intraciliary transport particle B"/>
    <property type="evidence" value="ECO:0007669"/>
    <property type="project" value="InterPro"/>
</dbReference>
<evidence type="ECO:0000256" key="1">
    <source>
        <dbReference type="ARBA" id="ARBA00022737"/>
    </source>
</evidence>
<dbReference type="AlphaFoldDB" id="A0AAW1CF61"/>
<evidence type="ECO:0000313" key="2">
    <source>
        <dbReference type="EMBL" id="KAK9496370.1"/>
    </source>
</evidence>
<proteinExistence type="predicted"/>
<dbReference type="GO" id="GO:0005929">
    <property type="term" value="C:cilium"/>
    <property type="evidence" value="ECO:0007669"/>
    <property type="project" value="TreeGrafter"/>
</dbReference>
<accession>A0AAW1CF61</accession>
<dbReference type="InterPro" id="IPR003409">
    <property type="entry name" value="MORN"/>
</dbReference>
<dbReference type="GO" id="GO:0035735">
    <property type="term" value="P:intraciliary transport involved in cilium assembly"/>
    <property type="evidence" value="ECO:0007669"/>
    <property type="project" value="TreeGrafter"/>
</dbReference>